<keyword evidence="4" id="KW-1185">Reference proteome</keyword>
<accession>A0ABD5UYV6</accession>
<protein>
    <submittedName>
        <fullName evidence="3">Uncharacterized protein</fullName>
    </submittedName>
</protein>
<organism evidence="3 4">
    <name type="scientific">Halalkalicoccus tibetensis</name>
    <dbReference type="NCBI Taxonomy" id="175632"/>
    <lineage>
        <taxon>Archaea</taxon>
        <taxon>Methanobacteriati</taxon>
        <taxon>Methanobacteriota</taxon>
        <taxon>Stenosarchaea group</taxon>
        <taxon>Halobacteria</taxon>
        <taxon>Halobacteriales</taxon>
        <taxon>Halococcaceae</taxon>
        <taxon>Halalkalicoccus</taxon>
    </lineage>
</organism>
<dbReference type="RefSeq" id="WP_340602833.1">
    <property type="nucleotide sequence ID" value="NZ_JBBMXV010000001.1"/>
</dbReference>
<name>A0ABD5UYV6_9EURY</name>
<feature type="transmembrane region" description="Helical" evidence="2">
    <location>
        <begin position="212"/>
        <end position="233"/>
    </location>
</feature>
<evidence type="ECO:0000313" key="3">
    <source>
        <dbReference type="EMBL" id="MFC6904325.1"/>
    </source>
</evidence>
<sequence length="244" mass="27248">MEGSDSREVDQKLERLAGEIDSGREYDQRAEEFLELEATLQGVDGTEGPPSETQTTGMVMAARRVSVVDVPDGYPEAIETPAALALDVRLDSGRETTVYAEWPEVFTVETPLARLLARLDLSPDSFADLNGAEVPVERAGGRYVLDIPASNSTDRSHRWVYAIAACLVMWGVVWLANPSGGLILLAWTLLPVVTYFDLMYVREASDWSPRRYLWPLLMAIWVVNVPAALVYLYKRVRALGPFWR</sequence>
<dbReference type="Proteomes" id="UP001596312">
    <property type="component" value="Unassembled WGS sequence"/>
</dbReference>
<dbReference type="EMBL" id="JBHSXQ010000001">
    <property type="protein sequence ID" value="MFC6904325.1"/>
    <property type="molecule type" value="Genomic_DNA"/>
</dbReference>
<feature type="region of interest" description="Disordered" evidence="1">
    <location>
        <begin position="1"/>
        <end position="24"/>
    </location>
</feature>
<keyword evidence="2" id="KW-0472">Membrane</keyword>
<evidence type="ECO:0000256" key="2">
    <source>
        <dbReference type="SAM" id="Phobius"/>
    </source>
</evidence>
<feature type="transmembrane region" description="Helical" evidence="2">
    <location>
        <begin position="159"/>
        <end position="176"/>
    </location>
</feature>
<gene>
    <name evidence="3" type="ORF">ACFQGH_03840</name>
</gene>
<evidence type="ECO:0000313" key="4">
    <source>
        <dbReference type="Proteomes" id="UP001596312"/>
    </source>
</evidence>
<proteinExistence type="predicted"/>
<keyword evidence="2" id="KW-0812">Transmembrane</keyword>
<evidence type="ECO:0000256" key="1">
    <source>
        <dbReference type="SAM" id="MobiDB-lite"/>
    </source>
</evidence>
<comment type="caution">
    <text evidence="3">The sequence shown here is derived from an EMBL/GenBank/DDBJ whole genome shotgun (WGS) entry which is preliminary data.</text>
</comment>
<reference evidence="3 4" key="1">
    <citation type="journal article" date="2019" name="Int. J. Syst. Evol. Microbiol.">
        <title>The Global Catalogue of Microorganisms (GCM) 10K type strain sequencing project: providing services to taxonomists for standard genome sequencing and annotation.</title>
        <authorList>
            <consortium name="The Broad Institute Genomics Platform"/>
            <consortium name="The Broad Institute Genome Sequencing Center for Infectious Disease"/>
            <person name="Wu L."/>
            <person name="Ma J."/>
        </authorList>
    </citation>
    <scope>NUCLEOTIDE SEQUENCE [LARGE SCALE GENOMIC DNA]</scope>
    <source>
        <strain evidence="3 4">CGMCC 1.3240</strain>
    </source>
</reference>
<keyword evidence="2" id="KW-1133">Transmembrane helix</keyword>
<dbReference type="AlphaFoldDB" id="A0ABD5UYV6"/>